<keyword evidence="2" id="KW-1185">Reference proteome</keyword>
<gene>
    <name evidence="1" type="ORF">AFUS01_LOCUS17875</name>
</gene>
<reference evidence="1" key="1">
    <citation type="submission" date="2021-06" db="EMBL/GenBank/DDBJ databases">
        <authorList>
            <person name="Hodson N. C."/>
            <person name="Mongue J. A."/>
            <person name="Jaron S. K."/>
        </authorList>
    </citation>
    <scope>NUCLEOTIDE SEQUENCE</scope>
</reference>
<evidence type="ECO:0000313" key="2">
    <source>
        <dbReference type="Proteomes" id="UP000708208"/>
    </source>
</evidence>
<name>A0A8J2NWF8_9HEXA</name>
<dbReference type="Proteomes" id="UP000708208">
    <property type="component" value="Unassembled WGS sequence"/>
</dbReference>
<comment type="caution">
    <text evidence="1">The sequence shown here is derived from an EMBL/GenBank/DDBJ whole genome shotgun (WGS) entry which is preliminary data.</text>
</comment>
<dbReference type="EMBL" id="CAJVCH010173905">
    <property type="protein sequence ID" value="CAG7729138.1"/>
    <property type="molecule type" value="Genomic_DNA"/>
</dbReference>
<dbReference type="PANTHER" id="PTHR19446">
    <property type="entry name" value="REVERSE TRANSCRIPTASES"/>
    <property type="match status" value="1"/>
</dbReference>
<dbReference type="OrthoDB" id="1421278at2759"/>
<proteinExistence type="predicted"/>
<dbReference type="AlphaFoldDB" id="A0A8J2NWF8"/>
<protein>
    <submittedName>
        <fullName evidence="1">Uncharacterized protein</fullName>
    </submittedName>
</protein>
<organism evidence="1 2">
    <name type="scientific">Allacma fusca</name>
    <dbReference type="NCBI Taxonomy" id="39272"/>
    <lineage>
        <taxon>Eukaryota</taxon>
        <taxon>Metazoa</taxon>
        <taxon>Ecdysozoa</taxon>
        <taxon>Arthropoda</taxon>
        <taxon>Hexapoda</taxon>
        <taxon>Collembola</taxon>
        <taxon>Symphypleona</taxon>
        <taxon>Sminthuridae</taxon>
        <taxon>Allacma</taxon>
    </lineage>
</organism>
<sequence>MPTTLNVRFCTSKDTTVSTQSPLEINLYANESVSELNANNENGNKNSLVDSNVIRELKTAITSLSSGIASGSDSIPNSILKCLPDNLLESHLVIYNNVFVSGQSPTEWSELDIVMIFKKGDREMAENYRGIALINLITKLFTSMICQRLTTWAQDGMKLPEARLGSVKAGDALTKSSH</sequence>
<evidence type="ECO:0000313" key="1">
    <source>
        <dbReference type="EMBL" id="CAG7729138.1"/>
    </source>
</evidence>
<accession>A0A8J2NWF8</accession>